<dbReference type="EMBL" id="PIQO01000028">
    <property type="protein sequence ID" value="PKR82797.1"/>
    <property type="molecule type" value="Genomic_DNA"/>
</dbReference>
<gene>
    <name evidence="3" type="ORF">CWO92_22675</name>
</gene>
<organism evidence="3 4">
    <name type="scientific">Heyndrickxia camelliae</name>
    <dbReference type="NCBI Taxonomy" id="1707093"/>
    <lineage>
        <taxon>Bacteria</taxon>
        <taxon>Bacillati</taxon>
        <taxon>Bacillota</taxon>
        <taxon>Bacilli</taxon>
        <taxon>Bacillales</taxon>
        <taxon>Bacillaceae</taxon>
        <taxon>Heyndrickxia</taxon>
    </lineage>
</organism>
<dbReference type="NCBIfam" id="TIGR01549">
    <property type="entry name" value="HAD-SF-IA-v1"/>
    <property type="match status" value="1"/>
</dbReference>
<dbReference type="Gene3D" id="3.40.50.1000">
    <property type="entry name" value="HAD superfamily/HAD-like"/>
    <property type="match status" value="1"/>
</dbReference>
<dbReference type="SFLD" id="SFLDG01129">
    <property type="entry name" value="C1.5:_HAD__Beta-PGM__Phosphata"/>
    <property type="match status" value="1"/>
</dbReference>
<dbReference type="GO" id="GO:0006281">
    <property type="term" value="P:DNA repair"/>
    <property type="evidence" value="ECO:0007669"/>
    <property type="project" value="TreeGrafter"/>
</dbReference>
<dbReference type="PANTHER" id="PTHR43434:SF1">
    <property type="entry name" value="PHOSPHOGLYCOLATE PHOSPHATASE"/>
    <property type="match status" value="1"/>
</dbReference>
<evidence type="ECO:0000313" key="3">
    <source>
        <dbReference type="EMBL" id="PKR82797.1"/>
    </source>
</evidence>
<sequence>MDSIIFDLDGTIWDPIDTVLFAWNRCIKNYSEIKRELTRTDLEDTMGLQLQDLSKQLFPYLDEELRMKVVTECCDLEMGYLQKQGGKLYPNVEYVLSVLSKKYKLFIVSNCQDGYIESFYEYHNLEKYFFDYENPGRTGLTKGENIKLIINRNNLISPIYVGDTEGDLNAARYAGIPFVYAKYGFGQVGEYDKVITKFDDLLNI</sequence>
<keyword evidence="2" id="KW-0460">Magnesium</keyword>
<dbReference type="Gene3D" id="1.10.150.240">
    <property type="entry name" value="Putative phosphatase, domain 2"/>
    <property type="match status" value="1"/>
</dbReference>
<reference evidence="3 4" key="1">
    <citation type="submission" date="2017-11" db="EMBL/GenBank/DDBJ databases">
        <title>Bacillus camelliae sp. nov., isolated from pu'er tea.</title>
        <authorList>
            <person name="Niu L."/>
        </authorList>
    </citation>
    <scope>NUCLEOTIDE SEQUENCE [LARGE SCALE GENOMIC DNA]</scope>
    <source>
        <strain evidence="3 4">7578-1</strain>
    </source>
</reference>
<dbReference type="Pfam" id="PF13419">
    <property type="entry name" value="HAD_2"/>
    <property type="match status" value="1"/>
</dbReference>
<dbReference type="InterPro" id="IPR036412">
    <property type="entry name" value="HAD-like_sf"/>
</dbReference>
<dbReference type="Proteomes" id="UP000233440">
    <property type="component" value="Unassembled WGS sequence"/>
</dbReference>
<dbReference type="OrthoDB" id="9792518at2"/>
<keyword evidence="4" id="KW-1185">Reference proteome</keyword>
<dbReference type="InterPro" id="IPR023214">
    <property type="entry name" value="HAD_sf"/>
</dbReference>
<keyword evidence="1 3" id="KW-0378">Hydrolase</keyword>
<dbReference type="AlphaFoldDB" id="A0A2N3LE20"/>
<dbReference type="SUPFAM" id="SSF56784">
    <property type="entry name" value="HAD-like"/>
    <property type="match status" value="1"/>
</dbReference>
<dbReference type="SFLD" id="SFLDS00003">
    <property type="entry name" value="Haloacid_Dehalogenase"/>
    <property type="match status" value="1"/>
</dbReference>
<dbReference type="RefSeq" id="WP_101356487.1">
    <property type="nucleotide sequence ID" value="NZ_PIQO01000028.1"/>
</dbReference>
<comment type="caution">
    <text evidence="3">The sequence shown here is derived from an EMBL/GenBank/DDBJ whole genome shotgun (WGS) entry which is preliminary data.</text>
</comment>
<protein>
    <submittedName>
        <fullName evidence="3">HAD family hydrolase</fullName>
    </submittedName>
</protein>
<accession>A0A2N3LE20</accession>
<dbReference type="InterPro" id="IPR006439">
    <property type="entry name" value="HAD-SF_hydro_IA"/>
</dbReference>
<dbReference type="InterPro" id="IPR023198">
    <property type="entry name" value="PGP-like_dom2"/>
</dbReference>
<proteinExistence type="predicted"/>
<dbReference type="InterPro" id="IPR050155">
    <property type="entry name" value="HAD-like_hydrolase_sf"/>
</dbReference>
<evidence type="ECO:0000256" key="1">
    <source>
        <dbReference type="ARBA" id="ARBA00022801"/>
    </source>
</evidence>
<dbReference type="GO" id="GO:0008967">
    <property type="term" value="F:phosphoglycolate phosphatase activity"/>
    <property type="evidence" value="ECO:0007669"/>
    <property type="project" value="TreeGrafter"/>
</dbReference>
<name>A0A2N3LE20_9BACI</name>
<dbReference type="InterPro" id="IPR041492">
    <property type="entry name" value="HAD_2"/>
</dbReference>
<evidence type="ECO:0000313" key="4">
    <source>
        <dbReference type="Proteomes" id="UP000233440"/>
    </source>
</evidence>
<evidence type="ECO:0000256" key="2">
    <source>
        <dbReference type="ARBA" id="ARBA00022842"/>
    </source>
</evidence>
<dbReference type="PANTHER" id="PTHR43434">
    <property type="entry name" value="PHOSPHOGLYCOLATE PHOSPHATASE"/>
    <property type="match status" value="1"/>
</dbReference>